<accession>A0A645GU37</accession>
<organism evidence="1">
    <name type="scientific">bioreactor metagenome</name>
    <dbReference type="NCBI Taxonomy" id="1076179"/>
    <lineage>
        <taxon>unclassified sequences</taxon>
        <taxon>metagenomes</taxon>
        <taxon>ecological metagenomes</taxon>
    </lineage>
</organism>
<evidence type="ECO:0000313" key="1">
    <source>
        <dbReference type="EMBL" id="MPN29840.1"/>
    </source>
</evidence>
<name>A0A645GU37_9ZZZZ</name>
<proteinExistence type="predicted"/>
<gene>
    <name evidence="1" type="ORF">SDC9_177293</name>
</gene>
<dbReference type="EMBL" id="VSSQ01080709">
    <property type="protein sequence ID" value="MPN29840.1"/>
    <property type="molecule type" value="Genomic_DNA"/>
</dbReference>
<protein>
    <submittedName>
        <fullName evidence="1">Uncharacterized protein</fullName>
    </submittedName>
</protein>
<comment type="caution">
    <text evidence="1">The sequence shown here is derived from an EMBL/GenBank/DDBJ whole genome shotgun (WGS) entry which is preliminary data.</text>
</comment>
<reference evidence="1" key="1">
    <citation type="submission" date="2019-08" db="EMBL/GenBank/DDBJ databases">
        <authorList>
            <person name="Kucharzyk K."/>
            <person name="Murdoch R.W."/>
            <person name="Higgins S."/>
            <person name="Loffler F."/>
        </authorList>
    </citation>
    <scope>NUCLEOTIDE SEQUENCE</scope>
</reference>
<sequence length="83" mass="9548">MMTFQYTGMPYNLLPEIVDMLCSVNIDKDKSQQALATLITINFNGVLLDNAALLEFSNTFRNRRYRQTNLFAYFRGRGAPVSF</sequence>
<dbReference type="AlphaFoldDB" id="A0A645GU37"/>